<dbReference type="Gene3D" id="1.10.3300.10">
    <property type="entry name" value="Jann2411-like domain"/>
    <property type="match status" value="1"/>
</dbReference>
<dbReference type="Pfam" id="PF11706">
    <property type="entry name" value="zf-CGNR"/>
    <property type="match status" value="1"/>
</dbReference>
<protein>
    <submittedName>
        <fullName evidence="2">CGNR zinc finger domain-containing protein</fullName>
    </submittedName>
</protein>
<dbReference type="InterPro" id="IPR010852">
    <property type="entry name" value="ABATE"/>
</dbReference>
<gene>
    <name evidence="2" type="ORF">ACFPC0_32955</name>
</gene>
<dbReference type="EMBL" id="JBHSDP010000029">
    <property type="protein sequence ID" value="MFC4332494.1"/>
    <property type="molecule type" value="Genomic_DNA"/>
</dbReference>
<evidence type="ECO:0000313" key="3">
    <source>
        <dbReference type="Proteomes" id="UP001595824"/>
    </source>
</evidence>
<dbReference type="InterPro" id="IPR021005">
    <property type="entry name" value="Znf_CGNR"/>
</dbReference>
<keyword evidence="3" id="KW-1185">Reference proteome</keyword>
<dbReference type="SUPFAM" id="SSF160904">
    <property type="entry name" value="Jann2411-like"/>
    <property type="match status" value="1"/>
</dbReference>
<dbReference type="Proteomes" id="UP001595824">
    <property type="component" value="Unassembled WGS sequence"/>
</dbReference>
<proteinExistence type="predicted"/>
<dbReference type="PANTHER" id="PTHR35525:SF3">
    <property type="entry name" value="BLL6575 PROTEIN"/>
    <property type="match status" value="1"/>
</dbReference>
<dbReference type="RefSeq" id="WP_381743961.1">
    <property type="nucleotide sequence ID" value="NZ_JBHSDP010000029.1"/>
</dbReference>
<organism evidence="2 3">
    <name type="scientific">Streptomyces andamanensis</name>
    <dbReference type="NCBI Taxonomy" id="1565035"/>
    <lineage>
        <taxon>Bacteria</taxon>
        <taxon>Bacillati</taxon>
        <taxon>Actinomycetota</taxon>
        <taxon>Actinomycetes</taxon>
        <taxon>Kitasatosporales</taxon>
        <taxon>Streptomycetaceae</taxon>
        <taxon>Streptomyces</taxon>
    </lineage>
</organism>
<dbReference type="PANTHER" id="PTHR35525">
    <property type="entry name" value="BLL6575 PROTEIN"/>
    <property type="match status" value="1"/>
</dbReference>
<dbReference type="InterPro" id="IPR023286">
    <property type="entry name" value="ABATE_dom_sf"/>
</dbReference>
<accession>A0ABV8TPV4</accession>
<evidence type="ECO:0000259" key="1">
    <source>
        <dbReference type="Pfam" id="PF11706"/>
    </source>
</evidence>
<sequence>MTDLLNRPPTGIEDITARWVAVGMPLENEAREGDAALVRDYLRGWRRLVDAEDEPARVAVLNALLTRYAGPPTVTDHDGSGWHLHYRPDGAGLGAVLTASTTVAAAQHLTAHGMRRLGRCALPECGDAYVDHSRPGRQRYCSHACANRDAVRRHRRAAREAAS</sequence>
<evidence type="ECO:0000313" key="2">
    <source>
        <dbReference type="EMBL" id="MFC4332494.1"/>
    </source>
</evidence>
<comment type="caution">
    <text evidence="2">The sequence shown here is derived from an EMBL/GenBank/DDBJ whole genome shotgun (WGS) entry which is preliminary data.</text>
</comment>
<name>A0ABV8TPV4_9ACTN</name>
<reference evidence="3" key="1">
    <citation type="journal article" date="2019" name="Int. J. Syst. Evol. Microbiol.">
        <title>The Global Catalogue of Microorganisms (GCM) 10K type strain sequencing project: providing services to taxonomists for standard genome sequencing and annotation.</title>
        <authorList>
            <consortium name="The Broad Institute Genomics Platform"/>
            <consortium name="The Broad Institute Genome Sequencing Center for Infectious Disease"/>
            <person name="Wu L."/>
            <person name="Ma J."/>
        </authorList>
    </citation>
    <scope>NUCLEOTIDE SEQUENCE [LARGE SCALE GENOMIC DNA]</scope>
    <source>
        <strain evidence="3">PCU 347</strain>
    </source>
</reference>
<feature type="domain" description="Zinc finger CGNR" evidence="1">
    <location>
        <begin position="116"/>
        <end position="156"/>
    </location>
</feature>